<dbReference type="SUPFAM" id="SSF55103">
    <property type="entry name" value="FAD-linked oxidases, C-terminal domain"/>
    <property type="match status" value="1"/>
</dbReference>
<dbReference type="InterPro" id="IPR050416">
    <property type="entry name" value="FAD-linked_Oxidoreductase"/>
</dbReference>
<evidence type="ECO:0000259" key="6">
    <source>
        <dbReference type="Pfam" id="PF08031"/>
    </source>
</evidence>
<gene>
    <name evidence="7" type="ORF">LTR97_010552</name>
</gene>
<evidence type="ECO:0000256" key="2">
    <source>
        <dbReference type="ARBA" id="ARBA00005466"/>
    </source>
</evidence>
<dbReference type="InterPro" id="IPR012951">
    <property type="entry name" value="BBE"/>
</dbReference>
<keyword evidence="3" id="KW-0285">Flavoprotein</keyword>
<dbReference type="Gene3D" id="3.40.462.20">
    <property type="match status" value="1"/>
</dbReference>
<sequence length="328" mass="36276">MISDPQNLLDAQVVLRDGRVVWAAREEPDLMWALRGGGGNFGIVTALTLRARAYPEKIFGGVLALPYSALQATAKGVSAMSKRTADPKVAMHVVNLGPGMGMPDQGAKPGIGIMMFDARGEEHARSKDGFAWAFELPGAQEVSTSTCTLREMHTVAETFRDYQGSNMFWLCAPLIEGDLDEDMLVRAWKWYEDCIEAHPGFGAGSTVLLEFMQKNAFDSSPSRTSTGWPHSGHRHVMQVLLGCKPETAPPNIKDIAMQRLQAVGKEVAGSRETGEYHAGFLHEWNDLKEVYGENYERLRELKNRYDPSNRFNRGVDLVRGKVSEGMTV</sequence>
<evidence type="ECO:0000256" key="1">
    <source>
        <dbReference type="ARBA" id="ARBA00001974"/>
    </source>
</evidence>
<dbReference type="PANTHER" id="PTHR42973">
    <property type="entry name" value="BINDING OXIDOREDUCTASE, PUTATIVE (AFU_ORTHOLOGUE AFUA_1G17690)-RELATED"/>
    <property type="match status" value="1"/>
</dbReference>
<keyword evidence="5" id="KW-0560">Oxidoreductase</keyword>
<evidence type="ECO:0000313" key="7">
    <source>
        <dbReference type="EMBL" id="KAK5693076.1"/>
    </source>
</evidence>
<evidence type="ECO:0000256" key="4">
    <source>
        <dbReference type="ARBA" id="ARBA00022827"/>
    </source>
</evidence>
<dbReference type="InterPro" id="IPR016169">
    <property type="entry name" value="FAD-bd_PCMH_sub2"/>
</dbReference>
<dbReference type="GO" id="GO:0050660">
    <property type="term" value="F:flavin adenine dinucleotide binding"/>
    <property type="evidence" value="ECO:0007669"/>
    <property type="project" value="InterPro"/>
</dbReference>
<dbReference type="Gene3D" id="3.30.465.10">
    <property type="match status" value="1"/>
</dbReference>
<name>A0AAN7ZZ61_9PEZI</name>
<dbReference type="AlphaFoldDB" id="A0AAN7ZZ61"/>
<feature type="domain" description="Berberine/berberine-like" evidence="6">
    <location>
        <begin position="288"/>
        <end position="312"/>
    </location>
</feature>
<dbReference type="PANTHER" id="PTHR42973:SF39">
    <property type="entry name" value="FAD-BINDING PCMH-TYPE DOMAIN-CONTAINING PROTEIN"/>
    <property type="match status" value="1"/>
</dbReference>
<comment type="caution">
    <text evidence="7">The sequence shown here is derived from an EMBL/GenBank/DDBJ whole genome shotgun (WGS) entry which is preliminary data.</text>
</comment>
<dbReference type="InterPro" id="IPR036318">
    <property type="entry name" value="FAD-bd_PCMH-like_sf"/>
</dbReference>
<dbReference type="Pfam" id="PF08031">
    <property type="entry name" value="BBE"/>
    <property type="match status" value="1"/>
</dbReference>
<keyword evidence="4" id="KW-0274">FAD</keyword>
<dbReference type="GO" id="GO:0016491">
    <property type="term" value="F:oxidoreductase activity"/>
    <property type="evidence" value="ECO:0007669"/>
    <property type="project" value="UniProtKB-KW"/>
</dbReference>
<organism evidence="7 8">
    <name type="scientific">Elasticomyces elasticus</name>
    <dbReference type="NCBI Taxonomy" id="574655"/>
    <lineage>
        <taxon>Eukaryota</taxon>
        <taxon>Fungi</taxon>
        <taxon>Dikarya</taxon>
        <taxon>Ascomycota</taxon>
        <taxon>Pezizomycotina</taxon>
        <taxon>Dothideomycetes</taxon>
        <taxon>Dothideomycetidae</taxon>
        <taxon>Mycosphaerellales</taxon>
        <taxon>Teratosphaeriaceae</taxon>
        <taxon>Elasticomyces</taxon>
    </lineage>
</organism>
<comment type="cofactor">
    <cofactor evidence="1">
        <name>FAD</name>
        <dbReference type="ChEBI" id="CHEBI:57692"/>
    </cofactor>
</comment>
<dbReference type="Proteomes" id="UP001310594">
    <property type="component" value="Unassembled WGS sequence"/>
</dbReference>
<dbReference type="EMBL" id="JAVRQU010000018">
    <property type="protein sequence ID" value="KAK5693076.1"/>
    <property type="molecule type" value="Genomic_DNA"/>
</dbReference>
<evidence type="ECO:0000313" key="8">
    <source>
        <dbReference type="Proteomes" id="UP001310594"/>
    </source>
</evidence>
<evidence type="ECO:0000256" key="5">
    <source>
        <dbReference type="ARBA" id="ARBA00023002"/>
    </source>
</evidence>
<dbReference type="SUPFAM" id="SSF56176">
    <property type="entry name" value="FAD-binding/transporter-associated domain-like"/>
    <property type="match status" value="1"/>
</dbReference>
<dbReference type="InterPro" id="IPR016164">
    <property type="entry name" value="FAD-linked_Oxase-like_C"/>
</dbReference>
<reference evidence="7" key="1">
    <citation type="submission" date="2023-08" db="EMBL/GenBank/DDBJ databases">
        <title>Black Yeasts Isolated from many extreme environments.</title>
        <authorList>
            <person name="Coleine C."/>
            <person name="Stajich J.E."/>
            <person name="Selbmann L."/>
        </authorList>
    </citation>
    <scope>NUCLEOTIDE SEQUENCE</scope>
    <source>
        <strain evidence="7">CCFEE 5810</strain>
    </source>
</reference>
<evidence type="ECO:0000256" key="3">
    <source>
        <dbReference type="ARBA" id="ARBA00022630"/>
    </source>
</evidence>
<proteinExistence type="inferred from homology"/>
<comment type="similarity">
    <text evidence="2">Belongs to the oxygen-dependent FAD-linked oxidoreductase family.</text>
</comment>
<accession>A0AAN7ZZ61</accession>
<protein>
    <recommendedName>
        <fullName evidence="6">Berberine/berberine-like domain-containing protein</fullName>
    </recommendedName>
</protein>